<dbReference type="Gene3D" id="3.30.700.10">
    <property type="entry name" value="Glycoprotein, Type 4 Pilin"/>
    <property type="match status" value="1"/>
</dbReference>
<organism evidence="3">
    <name type="scientific">marine sediment metagenome</name>
    <dbReference type="NCBI Taxonomy" id="412755"/>
    <lineage>
        <taxon>unclassified sequences</taxon>
        <taxon>metagenomes</taxon>
        <taxon>ecological metagenomes</taxon>
    </lineage>
</organism>
<dbReference type="InterPro" id="IPR012902">
    <property type="entry name" value="N_methyl_site"/>
</dbReference>
<feature type="transmembrane region" description="Helical" evidence="2">
    <location>
        <begin position="12"/>
        <end position="36"/>
    </location>
</feature>
<accession>X0WK75</accession>
<dbReference type="PANTHER" id="PTHR30093">
    <property type="entry name" value="GENERAL SECRETION PATHWAY PROTEIN G"/>
    <property type="match status" value="1"/>
</dbReference>
<keyword evidence="1" id="KW-0488">Methylation</keyword>
<dbReference type="AlphaFoldDB" id="X0WK75"/>
<dbReference type="PROSITE" id="PS00409">
    <property type="entry name" value="PROKAR_NTER_METHYL"/>
    <property type="match status" value="1"/>
</dbReference>
<keyword evidence="2" id="KW-1133">Transmembrane helix</keyword>
<evidence type="ECO:0000313" key="3">
    <source>
        <dbReference type="EMBL" id="GAG23637.1"/>
    </source>
</evidence>
<dbReference type="GO" id="GO:0015628">
    <property type="term" value="P:protein secretion by the type II secretion system"/>
    <property type="evidence" value="ECO:0007669"/>
    <property type="project" value="InterPro"/>
</dbReference>
<evidence type="ECO:0000256" key="1">
    <source>
        <dbReference type="ARBA" id="ARBA00022481"/>
    </source>
</evidence>
<dbReference type="InterPro" id="IPR000983">
    <property type="entry name" value="Bac_GSPG_pilin"/>
</dbReference>
<protein>
    <recommendedName>
        <fullName evidence="4">Type II secretion system protein GspG C-terminal domain-containing protein</fullName>
    </recommendedName>
</protein>
<comment type="caution">
    <text evidence="3">The sequence shown here is derived from an EMBL/GenBank/DDBJ whole genome shotgun (WGS) entry which is preliminary data.</text>
</comment>
<dbReference type="EMBL" id="BARS01037201">
    <property type="protein sequence ID" value="GAG23637.1"/>
    <property type="molecule type" value="Genomic_DNA"/>
</dbReference>
<sequence length="123" mass="13508">MNITTKGRRSGFTLIELLVVIAIIAILAAILFPVLARARENARKSSSLSNLKQLNTALKMYTGQWDNKVAFAGNYYNICEQPYTGPPPADEYNDIDPIGPMPIDGPYAGTSEGLLDNYVKNKN</sequence>
<dbReference type="Pfam" id="PF07963">
    <property type="entry name" value="N_methyl"/>
    <property type="match status" value="1"/>
</dbReference>
<proteinExistence type="predicted"/>
<gene>
    <name evidence="3" type="ORF">S01H1_57070</name>
</gene>
<dbReference type="GO" id="GO:0015627">
    <property type="term" value="C:type II protein secretion system complex"/>
    <property type="evidence" value="ECO:0007669"/>
    <property type="project" value="InterPro"/>
</dbReference>
<reference evidence="3" key="1">
    <citation type="journal article" date="2014" name="Front. Microbiol.">
        <title>High frequency of phylogenetically diverse reductive dehalogenase-homologous genes in deep subseafloor sedimentary metagenomes.</title>
        <authorList>
            <person name="Kawai M."/>
            <person name="Futagami T."/>
            <person name="Toyoda A."/>
            <person name="Takaki Y."/>
            <person name="Nishi S."/>
            <person name="Hori S."/>
            <person name="Arai W."/>
            <person name="Tsubouchi T."/>
            <person name="Morono Y."/>
            <person name="Uchiyama I."/>
            <person name="Ito T."/>
            <person name="Fujiyama A."/>
            <person name="Inagaki F."/>
            <person name="Takami H."/>
        </authorList>
    </citation>
    <scope>NUCLEOTIDE SEQUENCE</scope>
    <source>
        <strain evidence="3">Expedition CK06-06</strain>
    </source>
</reference>
<dbReference type="SUPFAM" id="SSF54523">
    <property type="entry name" value="Pili subunits"/>
    <property type="match status" value="1"/>
</dbReference>
<dbReference type="NCBIfam" id="TIGR02532">
    <property type="entry name" value="IV_pilin_GFxxxE"/>
    <property type="match status" value="1"/>
</dbReference>
<evidence type="ECO:0008006" key="4">
    <source>
        <dbReference type="Google" id="ProtNLM"/>
    </source>
</evidence>
<keyword evidence="2" id="KW-0472">Membrane</keyword>
<feature type="non-terminal residue" evidence="3">
    <location>
        <position position="123"/>
    </location>
</feature>
<name>X0WK75_9ZZZZ</name>
<evidence type="ECO:0000256" key="2">
    <source>
        <dbReference type="SAM" id="Phobius"/>
    </source>
</evidence>
<keyword evidence="2" id="KW-0812">Transmembrane</keyword>
<dbReference type="PRINTS" id="PR00813">
    <property type="entry name" value="BCTERIALGSPG"/>
</dbReference>
<dbReference type="InterPro" id="IPR045584">
    <property type="entry name" value="Pilin-like"/>
</dbReference>